<organism evidence="2 3">
    <name type="scientific">Eruca vesicaria subsp. sativa</name>
    <name type="common">Garden rocket</name>
    <name type="synonym">Eruca sativa</name>
    <dbReference type="NCBI Taxonomy" id="29727"/>
    <lineage>
        <taxon>Eukaryota</taxon>
        <taxon>Viridiplantae</taxon>
        <taxon>Streptophyta</taxon>
        <taxon>Embryophyta</taxon>
        <taxon>Tracheophyta</taxon>
        <taxon>Spermatophyta</taxon>
        <taxon>Magnoliopsida</taxon>
        <taxon>eudicotyledons</taxon>
        <taxon>Gunneridae</taxon>
        <taxon>Pentapetalae</taxon>
        <taxon>rosids</taxon>
        <taxon>malvids</taxon>
        <taxon>Brassicales</taxon>
        <taxon>Brassicaceae</taxon>
        <taxon>Brassiceae</taxon>
        <taxon>Eruca</taxon>
    </lineage>
</organism>
<dbReference type="InterPro" id="IPR012866">
    <property type="entry name" value="DUF1644"/>
</dbReference>
<dbReference type="EMBL" id="CAKOAT010131266">
    <property type="protein sequence ID" value="CAH8337063.1"/>
    <property type="molecule type" value="Genomic_DNA"/>
</dbReference>
<protein>
    <recommendedName>
        <fullName evidence="4">C2H2-type domain-containing protein</fullName>
    </recommendedName>
</protein>
<dbReference type="Proteomes" id="UP001642260">
    <property type="component" value="Unassembled WGS sequence"/>
</dbReference>
<reference evidence="2 3" key="1">
    <citation type="submission" date="2022-03" db="EMBL/GenBank/DDBJ databases">
        <authorList>
            <person name="Macdonald S."/>
            <person name="Ahmed S."/>
            <person name="Newling K."/>
        </authorList>
    </citation>
    <scope>NUCLEOTIDE SEQUENCE [LARGE SCALE GENOMIC DNA]</scope>
</reference>
<dbReference type="Gene3D" id="3.30.40.10">
    <property type="entry name" value="Zinc/RING finger domain, C3HC4 (zinc finger)"/>
    <property type="match status" value="1"/>
</dbReference>
<dbReference type="Pfam" id="PF07800">
    <property type="entry name" value="DUF1644"/>
    <property type="match status" value="2"/>
</dbReference>
<keyword evidence="3" id="KW-1185">Reference proteome</keyword>
<evidence type="ECO:0000313" key="2">
    <source>
        <dbReference type="EMBL" id="CAH8337063.1"/>
    </source>
</evidence>
<evidence type="ECO:0000256" key="1">
    <source>
        <dbReference type="SAM" id="MobiDB-lite"/>
    </source>
</evidence>
<name>A0ABC8JVQ9_ERUVS</name>
<sequence>MPKERTVPSKRTRVSPYPLRSSRTQREIKLESAIQTQGPCQWEDIRCVICLEPPHNAVLLKCSSFSNGCHTYMCDTSRRHSNCFKQYRRKNRNRFTKAISCTNCRGEVNETIKVSAARRYFNAKPRACAFDGCTFSGTYTQLEKHLKAYHPRFTKPLVDPERQRAWEEMQRADEYTEIMTAAGLTLAHHNIPPVDHMHHHQFPPHSVIQLSVNEVVRNYFFAASPLMPTRVDIQAMAIVSSWTPS</sequence>
<evidence type="ECO:0000313" key="3">
    <source>
        <dbReference type="Proteomes" id="UP001642260"/>
    </source>
</evidence>
<proteinExistence type="predicted"/>
<feature type="region of interest" description="Disordered" evidence="1">
    <location>
        <begin position="1"/>
        <end position="21"/>
    </location>
</feature>
<evidence type="ECO:0008006" key="4">
    <source>
        <dbReference type="Google" id="ProtNLM"/>
    </source>
</evidence>
<comment type="caution">
    <text evidence="2">The sequence shown here is derived from an EMBL/GenBank/DDBJ whole genome shotgun (WGS) entry which is preliminary data.</text>
</comment>
<accession>A0ABC8JVQ9</accession>
<dbReference type="InterPro" id="IPR013083">
    <property type="entry name" value="Znf_RING/FYVE/PHD"/>
</dbReference>
<dbReference type="AlphaFoldDB" id="A0ABC8JVQ9"/>
<dbReference type="PANTHER" id="PTHR31197">
    <property type="entry name" value="OS01G0612600 PROTEIN"/>
    <property type="match status" value="1"/>
</dbReference>
<dbReference type="PANTHER" id="PTHR31197:SF44">
    <property type="entry name" value="RING-TYPE DOMAIN-CONTAINING PROTEIN"/>
    <property type="match status" value="1"/>
</dbReference>
<gene>
    <name evidence="2" type="ORF">ERUC_LOCUS14080</name>
</gene>